<evidence type="ECO:0000256" key="2">
    <source>
        <dbReference type="ARBA" id="ARBA00022692"/>
    </source>
</evidence>
<accession>A0AAD9QTH0</accession>
<feature type="transmembrane region" description="Helical" evidence="7">
    <location>
        <begin position="501"/>
        <end position="521"/>
    </location>
</feature>
<dbReference type="Gene3D" id="1.20.1070.10">
    <property type="entry name" value="Rhodopsin 7-helix transmembrane proteins"/>
    <property type="match status" value="1"/>
</dbReference>
<dbReference type="Gene3D" id="1.25.40.610">
    <property type="match status" value="1"/>
</dbReference>
<comment type="subcellular location">
    <subcellularLocation>
        <location evidence="1">Membrane</location>
        <topology evidence="1">Multi-pass membrane protein</topology>
    </subcellularLocation>
</comment>
<dbReference type="InterPro" id="IPR046338">
    <property type="entry name" value="GAIN_dom_sf"/>
</dbReference>
<dbReference type="Pfam" id="PF01825">
    <property type="entry name" value="GPS"/>
    <property type="match status" value="1"/>
</dbReference>
<keyword evidence="5" id="KW-1015">Disulfide bond</keyword>
<evidence type="ECO:0000256" key="3">
    <source>
        <dbReference type="ARBA" id="ARBA00022989"/>
    </source>
</evidence>
<evidence type="ECO:0000256" key="4">
    <source>
        <dbReference type="ARBA" id="ARBA00023136"/>
    </source>
</evidence>
<dbReference type="Proteomes" id="UP001249851">
    <property type="component" value="Unassembled WGS sequence"/>
</dbReference>
<feature type="compositionally biased region" description="Basic and acidic residues" evidence="6">
    <location>
        <begin position="774"/>
        <end position="796"/>
    </location>
</feature>
<dbReference type="InterPro" id="IPR017981">
    <property type="entry name" value="GPCR_2-like_7TM"/>
</dbReference>
<feature type="region of interest" description="Disordered" evidence="6">
    <location>
        <begin position="720"/>
        <end position="796"/>
    </location>
</feature>
<evidence type="ECO:0000256" key="5">
    <source>
        <dbReference type="ARBA" id="ARBA00023157"/>
    </source>
</evidence>
<evidence type="ECO:0000256" key="1">
    <source>
        <dbReference type="ARBA" id="ARBA00004141"/>
    </source>
</evidence>
<dbReference type="EMBL" id="JARQWQ010000015">
    <property type="protein sequence ID" value="KAK2567262.1"/>
    <property type="molecule type" value="Genomic_DNA"/>
</dbReference>
<evidence type="ECO:0000259" key="8">
    <source>
        <dbReference type="PROSITE" id="PS50221"/>
    </source>
</evidence>
<keyword evidence="10" id="KW-0675">Receptor</keyword>
<dbReference type="Gene3D" id="2.60.220.50">
    <property type="match status" value="1"/>
</dbReference>
<feature type="transmembrane region" description="Helical" evidence="7">
    <location>
        <begin position="382"/>
        <end position="403"/>
    </location>
</feature>
<dbReference type="InterPro" id="IPR057244">
    <property type="entry name" value="GAIN_B"/>
</dbReference>
<dbReference type="InterPro" id="IPR000203">
    <property type="entry name" value="GPS"/>
</dbReference>
<feature type="domain" description="GAIN-B" evidence="8">
    <location>
        <begin position="104"/>
        <end position="271"/>
    </location>
</feature>
<dbReference type="PROSITE" id="PS50221">
    <property type="entry name" value="GAIN_B"/>
    <property type="match status" value="1"/>
</dbReference>
<evidence type="ECO:0000259" key="9">
    <source>
        <dbReference type="PROSITE" id="PS50261"/>
    </source>
</evidence>
<dbReference type="GO" id="GO:0007166">
    <property type="term" value="P:cell surface receptor signaling pathway"/>
    <property type="evidence" value="ECO:0007669"/>
    <property type="project" value="InterPro"/>
</dbReference>
<feature type="transmembrane region" description="Helical" evidence="7">
    <location>
        <begin position="470"/>
        <end position="495"/>
    </location>
</feature>
<reference evidence="10" key="2">
    <citation type="journal article" date="2023" name="Science">
        <title>Genomic signatures of disease resistance in endangered staghorn corals.</title>
        <authorList>
            <person name="Vollmer S.V."/>
            <person name="Selwyn J.D."/>
            <person name="Despard B.A."/>
            <person name="Roesel C.L."/>
        </authorList>
    </citation>
    <scope>NUCLEOTIDE SEQUENCE</scope>
    <source>
        <strain evidence="10">K2</strain>
    </source>
</reference>
<dbReference type="SUPFAM" id="SSF81321">
    <property type="entry name" value="Family A G protein-coupled receptor-like"/>
    <property type="match status" value="1"/>
</dbReference>
<feature type="domain" description="G-protein coupled receptors family 2 profile 2" evidence="9">
    <location>
        <begin position="315"/>
        <end position="522"/>
    </location>
</feature>
<keyword evidence="4 7" id="KW-0472">Membrane</keyword>
<keyword evidence="11" id="KW-1185">Reference proteome</keyword>
<dbReference type="Pfam" id="PF00002">
    <property type="entry name" value="7tm_2"/>
    <property type="match status" value="1"/>
</dbReference>
<sequence length="796" mass="91878">MAGDLATSTEILQLVVGYLKAKKEDRAHNESEVKLVVELASHLLHLNNEQEFIVTQKLKQAASKFILALEEYGRMAAGVLTRPINRNLAILISENVVMGSGVADPRTIKGDVTFPNYQWTELADVKKKWNASTFLVLPQEMIKDLNEEKNGIRISGFMYRTLTRILSFESAYSNKGMAFEINSAVISMSVDPKPSDKLAKPVIIASRNLREVDVEADEEPICAFWDFTINAPHGGWSEEGCNISSYNRFQTTCQCDHMTNFAVLRKKAVTQAGIAVSEMKHQFRIEPTDDALTDDLQDLLGRFTRWLEPDRTWAMHMCVCLSVIVTFVLILLGLASYNDLTLCNIYSFLVHYFFLCTFSWILTEGVYMRTWITERGPRKRYWIGYFLLGWGLPGVAVFITWLANKLIKFESFMSCWMSIFNPLIWVFFVPVVVFFLVSCIYFVIIWRAITGPPRQGLKNHYRNTRFRVHIRYSLILMLMFILTWLLGILLLTYYWKALLCILFIICCIITGFMLLLFYVIMDRQVREAFKYCICCWRRSRRGSYWVRGQSNELKTSPNEYEERERERQNERQRLVSEGTEQTEPDHDIEMNGVDKSGEHQEPLLEKILESSTESFDPLYDRVTHKTTVREVVKPRRLRHPESDSDDDDELSPEELEARGMRGLTREQVIRMAKKSDASKRVLKRYESPSGSKENLGGPVYLLNQQEMDEELKQFRKFFDHDKTTTTSTTVTKHSSFRREESVSVSVTKQESPSARGVGSSATPKDTSADSLLQELDRRQEAQNEPSDNKPTDVVRF</sequence>
<name>A0AAD9QTH0_ACRCE</name>
<feature type="region of interest" description="Disordered" evidence="6">
    <location>
        <begin position="633"/>
        <end position="704"/>
    </location>
</feature>
<organism evidence="10 11">
    <name type="scientific">Acropora cervicornis</name>
    <name type="common">Staghorn coral</name>
    <dbReference type="NCBI Taxonomy" id="6130"/>
    <lineage>
        <taxon>Eukaryota</taxon>
        <taxon>Metazoa</taxon>
        <taxon>Cnidaria</taxon>
        <taxon>Anthozoa</taxon>
        <taxon>Hexacorallia</taxon>
        <taxon>Scleractinia</taxon>
        <taxon>Astrocoeniina</taxon>
        <taxon>Acroporidae</taxon>
        <taxon>Acropora</taxon>
    </lineage>
</organism>
<dbReference type="SMART" id="SM00303">
    <property type="entry name" value="GPS"/>
    <property type="match status" value="1"/>
</dbReference>
<dbReference type="GO" id="GO:0005886">
    <property type="term" value="C:plasma membrane"/>
    <property type="evidence" value="ECO:0007669"/>
    <property type="project" value="UniProtKB-SubCell"/>
</dbReference>
<feature type="compositionally biased region" description="Low complexity" evidence="6">
    <location>
        <begin position="724"/>
        <end position="733"/>
    </location>
</feature>
<reference evidence="10" key="1">
    <citation type="journal article" date="2023" name="G3 (Bethesda)">
        <title>Whole genome assembly and annotation of the endangered Caribbean coral Acropora cervicornis.</title>
        <authorList>
            <person name="Selwyn J.D."/>
            <person name="Vollmer S.V."/>
        </authorList>
    </citation>
    <scope>NUCLEOTIDE SEQUENCE</scope>
    <source>
        <strain evidence="10">K2</strain>
    </source>
</reference>
<protein>
    <submittedName>
        <fullName evidence="10">Adhesion G protein-coupled receptor L3</fullName>
    </submittedName>
</protein>
<proteinExistence type="predicted"/>
<feature type="transmembrane region" description="Helical" evidence="7">
    <location>
        <begin position="423"/>
        <end position="449"/>
    </location>
</feature>
<keyword evidence="3 7" id="KW-1133">Transmembrane helix</keyword>
<dbReference type="PROSITE" id="PS50261">
    <property type="entry name" value="G_PROTEIN_RECEP_F2_4"/>
    <property type="match status" value="1"/>
</dbReference>
<feature type="compositionally biased region" description="Polar residues" evidence="6">
    <location>
        <begin position="759"/>
        <end position="770"/>
    </location>
</feature>
<dbReference type="PANTHER" id="PTHR12011">
    <property type="entry name" value="ADHESION G-PROTEIN COUPLED RECEPTOR"/>
    <property type="match status" value="1"/>
</dbReference>
<evidence type="ECO:0000313" key="11">
    <source>
        <dbReference type="Proteomes" id="UP001249851"/>
    </source>
</evidence>
<keyword evidence="2 7" id="KW-0812">Transmembrane</keyword>
<dbReference type="PRINTS" id="PR00249">
    <property type="entry name" value="GPCRSECRETIN"/>
</dbReference>
<gene>
    <name evidence="10" type="ORF">P5673_009077</name>
</gene>
<comment type="caution">
    <text evidence="10">The sequence shown here is derived from an EMBL/GenBank/DDBJ whole genome shotgun (WGS) entry which is preliminary data.</text>
</comment>
<evidence type="ECO:0000313" key="10">
    <source>
        <dbReference type="EMBL" id="KAK2567262.1"/>
    </source>
</evidence>
<feature type="compositionally biased region" description="Basic and acidic residues" evidence="6">
    <location>
        <begin position="655"/>
        <end position="686"/>
    </location>
</feature>
<dbReference type="AlphaFoldDB" id="A0AAD9QTH0"/>
<dbReference type="PANTHER" id="PTHR12011:SF347">
    <property type="entry name" value="FI21270P1-RELATED"/>
    <property type="match status" value="1"/>
</dbReference>
<feature type="compositionally biased region" description="Basic and acidic residues" evidence="6">
    <location>
        <begin position="560"/>
        <end position="574"/>
    </location>
</feature>
<feature type="region of interest" description="Disordered" evidence="6">
    <location>
        <begin position="555"/>
        <end position="596"/>
    </location>
</feature>
<evidence type="ECO:0000256" key="7">
    <source>
        <dbReference type="SAM" id="Phobius"/>
    </source>
</evidence>
<feature type="transmembrane region" description="Helical" evidence="7">
    <location>
        <begin position="345"/>
        <end position="362"/>
    </location>
</feature>
<feature type="transmembrane region" description="Helical" evidence="7">
    <location>
        <begin position="313"/>
        <end position="333"/>
    </location>
</feature>
<dbReference type="GO" id="GO:0004930">
    <property type="term" value="F:G protein-coupled receptor activity"/>
    <property type="evidence" value="ECO:0007669"/>
    <property type="project" value="InterPro"/>
</dbReference>
<dbReference type="InterPro" id="IPR000832">
    <property type="entry name" value="GPCR_2_secretin-like"/>
</dbReference>
<feature type="compositionally biased region" description="Acidic residues" evidence="6">
    <location>
        <begin position="643"/>
        <end position="654"/>
    </location>
</feature>
<evidence type="ECO:0000256" key="6">
    <source>
        <dbReference type="SAM" id="MobiDB-lite"/>
    </source>
</evidence>